<dbReference type="GO" id="GO:0042720">
    <property type="term" value="C:mitochondrial inner membrane peptidase complex"/>
    <property type="evidence" value="ECO:0007669"/>
    <property type="project" value="TreeGrafter"/>
</dbReference>
<evidence type="ECO:0000313" key="10">
    <source>
        <dbReference type="EMBL" id="RKO97078.1"/>
    </source>
</evidence>
<evidence type="ECO:0000256" key="4">
    <source>
        <dbReference type="ARBA" id="ARBA00023128"/>
    </source>
</evidence>
<keyword evidence="8" id="KW-0645">Protease</keyword>
<feature type="domain" description="Peptidase S26" evidence="9">
    <location>
        <begin position="7"/>
        <end position="146"/>
    </location>
</feature>
<dbReference type="PRINTS" id="PR00727">
    <property type="entry name" value="LEADERPTASE"/>
</dbReference>
<evidence type="ECO:0000256" key="5">
    <source>
        <dbReference type="ARBA" id="ARBA00023136"/>
    </source>
</evidence>
<dbReference type="EC" id="3.4.21.-" evidence="8"/>
<evidence type="ECO:0000259" key="9">
    <source>
        <dbReference type="Pfam" id="PF10502"/>
    </source>
</evidence>
<dbReference type="GO" id="GO:0006465">
    <property type="term" value="P:signal peptide processing"/>
    <property type="evidence" value="ECO:0007669"/>
    <property type="project" value="InterPro"/>
</dbReference>
<comment type="subcellular location">
    <subcellularLocation>
        <location evidence="1 8">Mitochondrion inner membrane</location>
    </subcellularLocation>
</comment>
<dbReference type="Pfam" id="PF10502">
    <property type="entry name" value="Peptidase_S26"/>
    <property type="match status" value="1"/>
</dbReference>
<feature type="active site" evidence="7">
    <location>
        <position position="28"/>
    </location>
</feature>
<keyword evidence="3 8" id="KW-0378">Hydrolase</keyword>
<name>A0A4P9WXT2_9FUNG</name>
<keyword evidence="5" id="KW-0472">Membrane</keyword>
<dbReference type="CDD" id="cd06530">
    <property type="entry name" value="S26_SPase_I"/>
    <property type="match status" value="1"/>
</dbReference>
<feature type="active site" evidence="7">
    <location>
        <position position="69"/>
    </location>
</feature>
<dbReference type="PANTHER" id="PTHR12383:SF16">
    <property type="entry name" value="MITOCHONDRIAL INNER MEMBRANE PROTEASE SUBUNIT 1"/>
    <property type="match status" value="1"/>
</dbReference>
<gene>
    <name evidence="10" type="ORF">CAUPRSCDRAFT_1394</name>
</gene>
<dbReference type="InterPro" id="IPR019533">
    <property type="entry name" value="Peptidase_S26"/>
</dbReference>
<dbReference type="InterPro" id="IPR000223">
    <property type="entry name" value="Pept_S26A_signal_pept_1"/>
</dbReference>
<dbReference type="EMBL" id="ML009423">
    <property type="protein sequence ID" value="RKO97078.1"/>
    <property type="molecule type" value="Genomic_DNA"/>
</dbReference>
<evidence type="ECO:0000256" key="7">
    <source>
        <dbReference type="PIRSR" id="PIRSR600223-1"/>
    </source>
</evidence>
<protein>
    <recommendedName>
        <fullName evidence="8">Mitochondrial inner membrane protease subunit</fullName>
        <ecNumber evidence="8">3.4.21.-</ecNumber>
    </recommendedName>
</protein>
<evidence type="ECO:0000256" key="8">
    <source>
        <dbReference type="RuleBase" id="RU362041"/>
    </source>
</evidence>
<dbReference type="GO" id="GO:0006627">
    <property type="term" value="P:protein processing involved in protein targeting to mitochondrion"/>
    <property type="evidence" value="ECO:0007669"/>
    <property type="project" value="TreeGrafter"/>
</dbReference>
<evidence type="ECO:0000256" key="1">
    <source>
        <dbReference type="ARBA" id="ARBA00004273"/>
    </source>
</evidence>
<sequence length="147" mass="16077">LFRGAQLMAVYFLVQQHVAEPTMVVGPSMLPTLHMEGDVVLLSHLAFTPQAGDLVVFKSPLDPRRFVVKRVVGVPGDTVLHEPWRRLTHNRIELSKIRCDGPPPPDALVPLTVPPGTLWVQGDNVANSTDSRHYGPVPIGLVVGRVV</sequence>
<organism evidence="10 11">
    <name type="scientific">Caulochytrium protostelioides</name>
    <dbReference type="NCBI Taxonomy" id="1555241"/>
    <lineage>
        <taxon>Eukaryota</taxon>
        <taxon>Fungi</taxon>
        <taxon>Fungi incertae sedis</taxon>
        <taxon>Chytridiomycota</taxon>
        <taxon>Chytridiomycota incertae sedis</taxon>
        <taxon>Chytridiomycetes</taxon>
        <taxon>Caulochytriales</taxon>
        <taxon>Caulochytriaceae</taxon>
        <taxon>Caulochytrium</taxon>
    </lineage>
</organism>
<accession>A0A4P9WXT2</accession>
<dbReference type="PROSITE" id="PS00761">
    <property type="entry name" value="SPASE_I_3"/>
    <property type="match status" value="1"/>
</dbReference>
<dbReference type="Gene3D" id="2.10.109.10">
    <property type="entry name" value="Umud Fragment, subunit A"/>
    <property type="match status" value="1"/>
</dbReference>
<dbReference type="InterPro" id="IPR052064">
    <property type="entry name" value="Mito_IMP1_subunit"/>
</dbReference>
<feature type="non-terminal residue" evidence="10">
    <location>
        <position position="1"/>
    </location>
</feature>
<dbReference type="Proteomes" id="UP000268535">
    <property type="component" value="Unassembled WGS sequence"/>
</dbReference>
<dbReference type="NCBIfam" id="TIGR02227">
    <property type="entry name" value="sigpep_I_bact"/>
    <property type="match status" value="1"/>
</dbReference>
<dbReference type="InterPro" id="IPR019758">
    <property type="entry name" value="Pept_S26A_signal_pept_1_CS"/>
</dbReference>
<comment type="similarity">
    <text evidence="6">Belongs to the peptidase S26 family. IMP1 subfamily.</text>
</comment>
<keyword evidence="4 8" id="KW-0496">Mitochondrion</keyword>
<evidence type="ECO:0000256" key="6">
    <source>
        <dbReference type="ARBA" id="ARBA00038445"/>
    </source>
</evidence>
<dbReference type="InterPro" id="IPR036286">
    <property type="entry name" value="LexA/Signal_pep-like_sf"/>
</dbReference>
<proteinExistence type="inferred from homology"/>
<dbReference type="PANTHER" id="PTHR12383">
    <property type="entry name" value="PROTEASE FAMILY S26 MITOCHONDRIAL INNER MEMBRANE PROTEASE-RELATED"/>
    <property type="match status" value="1"/>
</dbReference>
<feature type="non-terminal residue" evidence="10">
    <location>
        <position position="147"/>
    </location>
</feature>
<reference evidence="11" key="1">
    <citation type="journal article" date="2018" name="Nat. Microbiol.">
        <title>Leveraging single-cell genomics to expand the fungal tree of life.</title>
        <authorList>
            <person name="Ahrendt S.R."/>
            <person name="Quandt C.A."/>
            <person name="Ciobanu D."/>
            <person name="Clum A."/>
            <person name="Salamov A."/>
            <person name="Andreopoulos B."/>
            <person name="Cheng J.F."/>
            <person name="Woyke T."/>
            <person name="Pelin A."/>
            <person name="Henrissat B."/>
            <person name="Reynolds N.K."/>
            <person name="Benny G.L."/>
            <person name="Smith M.E."/>
            <person name="James T.Y."/>
            <person name="Grigoriev I.V."/>
        </authorList>
    </citation>
    <scope>NUCLEOTIDE SEQUENCE [LARGE SCALE GENOMIC DNA]</scope>
    <source>
        <strain evidence="11">ATCC 52028</strain>
    </source>
</reference>
<evidence type="ECO:0000256" key="2">
    <source>
        <dbReference type="ARBA" id="ARBA00022792"/>
    </source>
</evidence>
<dbReference type="GO" id="GO:0004252">
    <property type="term" value="F:serine-type endopeptidase activity"/>
    <property type="evidence" value="ECO:0007669"/>
    <property type="project" value="InterPro"/>
</dbReference>
<keyword evidence="2 8" id="KW-0999">Mitochondrion inner membrane</keyword>
<dbReference type="AlphaFoldDB" id="A0A4P9WXT2"/>
<evidence type="ECO:0000313" key="11">
    <source>
        <dbReference type="Proteomes" id="UP000268535"/>
    </source>
</evidence>
<evidence type="ECO:0000256" key="3">
    <source>
        <dbReference type="ARBA" id="ARBA00022801"/>
    </source>
</evidence>
<dbReference type="SUPFAM" id="SSF51306">
    <property type="entry name" value="LexA/Signal peptidase"/>
    <property type="match status" value="1"/>
</dbReference>